<sequence length="164" mass="18179">MRMETQASPEFITAAIFNRLEGPGANPVGTYDELEADEAPPEVLKDWTTIQEAVERLPANAVAALSDILRELDRRHDQGRVAGLVRAARIAHQRLQMQEGRDLLIEAGIRSADDLELSGADGQDIYACLALFHDWSASEEEVAAAMRRNQPTVFRSEMFKCLTA</sequence>
<protein>
    <submittedName>
        <fullName evidence="1">Uncharacterized protein</fullName>
    </submittedName>
</protein>
<evidence type="ECO:0000313" key="1">
    <source>
        <dbReference type="EMBL" id="MBK1866412.1"/>
    </source>
</evidence>
<accession>A0ACC5R184</accession>
<dbReference type="EMBL" id="JAENHL010000006">
    <property type="protein sequence ID" value="MBK1866412.1"/>
    <property type="molecule type" value="Genomic_DNA"/>
</dbReference>
<comment type="caution">
    <text evidence="1">The sequence shown here is derived from an EMBL/GenBank/DDBJ whole genome shotgun (WGS) entry which is preliminary data.</text>
</comment>
<proteinExistence type="predicted"/>
<reference evidence="1" key="1">
    <citation type="submission" date="2021-01" db="EMBL/GenBank/DDBJ databases">
        <authorList>
            <person name="Sun Q."/>
        </authorList>
    </citation>
    <scope>NUCLEOTIDE SEQUENCE</scope>
    <source>
        <strain evidence="1">YIM B02566</strain>
    </source>
</reference>
<dbReference type="Proteomes" id="UP000616151">
    <property type="component" value="Unassembled WGS sequence"/>
</dbReference>
<organism evidence="1 2">
    <name type="scientific">Taklimakanibacter albus</name>
    <dbReference type="NCBI Taxonomy" id="2800327"/>
    <lineage>
        <taxon>Bacteria</taxon>
        <taxon>Pseudomonadati</taxon>
        <taxon>Pseudomonadota</taxon>
        <taxon>Alphaproteobacteria</taxon>
        <taxon>Hyphomicrobiales</taxon>
        <taxon>Aestuariivirgaceae</taxon>
        <taxon>Taklimakanibacter</taxon>
    </lineage>
</organism>
<name>A0ACC5R184_9HYPH</name>
<gene>
    <name evidence="1" type="ORF">JHL16_08625</name>
</gene>
<keyword evidence="2" id="KW-1185">Reference proteome</keyword>
<evidence type="ECO:0000313" key="2">
    <source>
        <dbReference type="Proteomes" id="UP000616151"/>
    </source>
</evidence>